<reference evidence="1 2" key="1">
    <citation type="journal article" date="2021" name="Int. J. Syst. Evol. Microbiol.">
        <title>Reticulibacter mediterranei gen. nov., sp. nov., within the new family Reticulibacteraceae fam. nov., and Ktedonospora formicarum gen. nov., sp. nov., Ktedonobacter robiniae sp. nov., Dictyobacter formicarum sp. nov. and Dictyobacter arantiisoli sp. nov., belonging to the class Ktedonobacteria.</title>
        <authorList>
            <person name="Yabe S."/>
            <person name="Zheng Y."/>
            <person name="Wang C.M."/>
            <person name="Sakai Y."/>
            <person name="Abe K."/>
            <person name="Yokota A."/>
            <person name="Donadio S."/>
            <person name="Cavaletti L."/>
            <person name="Monciardini P."/>
        </authorList>
    </citation>
    <scope>NUCLEOTIDE SEQUENCE [LARGE SCALE GENOMIC DNA]</scope>
    <source>
        <strain evidence="1 2">SOSP1-30</strain>
    </source>
</reference>
<proteinExistence type="predicted"/>
<accession>A0ABQ3UQH0</accession>
<comment type="caution">
    <text evidence="1">The sequence shown here is derived from an EMBL/GenBank/DDBJ whole genome shotgun (WGS) entry which is preliminary data.</text>
</comment>
<protein>
    <submittedName>
        <fullName evidence="1">Uncharacterized protein</fullName>
    </submittedName>
</protein>
<dbReference type="EMBL" id="BNJG01000001">
    <property type="protein sequence ID" value="GHO54931.1"/>
    <property type="molecule type" value="Genomic_DNA"/>
</dbReference>
<evidence type="ECO:0000313" key="2">
    <source>
        <dbReference type="Proteomes" id="UP000654345"/>
    </source>
</evidence>
<name>A0ABQ3UQH0_9CHLR</name>
<evidence type="ECO:0000313" key="1">
    <source>
        <dbReference type="EMBL" id="GHO54931.1"/>
    </source>
</evidence>
<gene>
    <name evidence="1" type="ORF">KSB_34060</name>
</gene>
<organism evidence="1 2">
    <name type="scientific">Ktedonobacter robiniae</name>
    <dbReference type="NCBI Taxonomy" id="2778365"/>
    <lineage>
        <taxon>Bacteria</taxon>
        <taxon>Bacillati</taxon>
        <taxon>Chloroflexota</taxon>
        <taxon>Ktedonobacteria</taxon>
        <taxon>Ktedonobacterales</taxon>
        <taxon>Ktedonobacteraceae</taxon>
        <taxon>Ktedonobacter</taxon>
    </lineage>
</organism>
<dbReference type="Proteomes" id="UP000654345">
    <property type="component" value="Unassembled WGS sequence"/>
</dbReference>
<sequence length="59" mass="6718">MGCELYLRAMQIFFTVNRNMREAIDLSLSLLTLPLKKGEFSKSFAFGCGFCLHKHNSCV</sequence>
<keyword evidence="2" id="KW-1185">Reference proteome</keyword>